<dbReference type="AlphaFoldDB" id="A0A371FUY3"/>
<evidence type="ECO:0000313" key="1">
    <source>
        <dbReference type="EMBL" id="RDX81873.1"/>
    </source>
</evidence>
<organism evidence="1 2">
    <name type="scientific">Mucuna pruriens</name>
    <name type="common">Velvet bean</name>
    <name type="synonym">Dolichos pruriens</name>
    <dbReference type="NCBI Taxonomy" id="157652"/>
    <lineage>
        <taxon>Eukaryota</taxon>
        <taxon>Viridiplantae</taxon>
        <taxon>Streptophyta</taxon>
        <taxon>Embryophyta</taxon>
        <taxon>Tracheophyta</taxon>
        <taxon>Spermatophyta</taxon>
        <taxon>Magnoliopsida</taxon>
        <taxon>eudicotyledons</taxon>
        <taxon>Gunneridae</taxon>
        <taxon>Pentapetalae</taxon>
        <taxon>rosids</taxon>
        <taxon>fabids</taxon>
        <taxon>Fabales</taxon>
        <taxon>Fabaceae</taxon>
        <taxon>Papilionoideae</taxon>
        <taxon>50 kb inversion clade</taxon>
        <taxon>NPAAA clade</taxon>
        <taxon>indigoferoid/millettioid clade</taxon>
        <taxon>Phaseoleae</taxon>
        <taxon>Mucuna</taxon>
    </lineage>
</organism>
<keyword evidence="2" id="KW-1185">Reference proteome</keyword>
<accession>A0A371FUY3</accession>
<reference evidence="1" key="1">
    <citation type="submission" date="2018-05" db="EMBL/GenBank/DDBJ databases">
        <title>Draft genome of Mucuna pruriens seed.</title>
        <authorList>
            <person name="Nnadi N.E."/>
            <person name="Vos R."/>
            <person name="Hasami M.H."/>
            <person name="Devisetty U.K."/>
            <person name="Aguiy J.C."/>
        </authorList>
    </citation>
    <scope>NUCLEOTIDE SEQUENCE [LARGE SCALE GENOMIC DNA]</scope>
    <source>
        <strain evidence="1">JCA_2017</strain>
    </source>
</reference>
<dbReference type="OrthoDB" id="1936626at2759"/>
<sequence>MDKVFANHIGRNLEVYVEDMVIESLSPEEHIKNLEEIFVQVRKYDMRLNLDNDIEANPDKCDIIIQMKCPQNVKEVIEVDGTTCFVVLLPTKSSQEGLTLPTTRIRIRM</sequence>
<dbReference type="Proteomes" id="UP000257109">
    <property type="component" value="Unassembled WGS sequence"/>
</dbReference>
<dbReference type="EMBL" id="QJKJ01007807">
    <property type="protein sequence ID" value="RDX81873.1"/>
    <property type="molecule type" value="Genomic_DNA"/>
</dbReference>
<feature type="non-terminal residue" evidence="1">
    <location>
        <position position="1"/>
    </location>
</feature>
<proteinExistence type="predicted"/>
<gene>
    <name evidence="1" type="ORF">CR513_37409</name>
</gene>
<evidence type="ECO:0008006" key="3">
    <source>
        <dbReference type="Google" id="ProtNLM"/>
    </source>
</evidence>
<protein>
    <recommendedName>
        <fullName evidence="3">Reverse transcriptase domain-containing protein</fullName>
    </recommendedName>
</protein>
<evidence type="ECO:0000313" key="2">
    <source>
        <dbReference type="Proteomes" id="UP000257109"/>
    </source>
</evidence>
<dbReference type="Gene3D" id="3.30.70.270">
    <property type="match status" value="1"/>
</dbReference>
<dbReference type="InterPro" id="IPR043128">
    <property type="entry name" value="Rev_trsase/Diguanyl_cyclase"/>
</dbReference>
<comment type="caution">
    <text evidence="1">The sequence shown here is derived from an EMBL/GenBank/DDBJ whole genome shotgun (WGS) entry which is preliminary data.</text>
</comment>
<dbReference type="InterPro" id="IPR043502">
    <property type="entry name" value="DNA/RNA_pol_sf"/>
</dbReference>
<name>A0A371FUY3_MUCPR</name>
<dbReference type="SUPFAM" id="SSF56672">
    <property type="entry name" value="DNA/RNA polymerases"/>
    <property type="match status" value="1"/>
</dbReference>